<accession>A0A2N5X7U9</accession>
<dbReference type="InterPro" id="IPR029058">
    <property type="entry name" value="AB_hydrolase_fold"/>
</dbReference>
<keyword evidence="1" id="KW-0378">Hydrolase</keyword>
<keyword evidence="6" id="KW-1185">Reference proteome</keyword>
<evidence type="ECO:0008006" key="7">
    <source>
        <dbReference type="Google" id="ProtNLM"/>
    </source>
</evidence>
<dbReference type="GO" id="GO:0003847">
    <property type="term" value="F:1-alkyl-2-acetylglycerophosphocholine esterase activity"/>
    <property type="evidence" value="ECO:0007669"/>
    <property type="project" value="TreeGrafter"/>
</dbReference>
<keyword evidence="3" id="KW-0443">Lipid metabolism</keyword>
<gene>
    <name evidence="5" type="ORF">C0039_00075</name>
</gene>
<dbReference type="PANTHER" id="PTHR10272">
    <property type="entry name" value="PLATELET-ACTIVATING FACTOR ACETYLHYDROLASE"/>
    <property type="match status" value="1"/>
</dbReference>
<feature type="chain" id="PRO_5014989127" description="Alpha/beta hydrolase" evidence="4">
    <location>
        <begin position="40"/>
        <end position="372"/>
    </location>
</feature>
<dbReference type="PANTHER" id="PTHR10272:SF0">
    <property type="entry name" value="PLATELET-ACTIVATING FACTOR ACETYLHYDROLASE"/>
    <property type="match status" value="1"/>
</dbReference>
<evidence type="ECO:0000256" key="1">
    <source>
        <dbReference type="ARBA" id="ARBA00022801"/>
    </source>
</evidence>
<dbReference type="Pfam" id="PF07224">
    <property type="entry name" value="Chlorophyllase"/>
    <property type="match status" value="1"/>
</dbReference>
<dbReference type="SUPFAM" id="SSF53474">
    <property type="entry name" value="alpha/beta-Hydrolases"/>
    <property type="match status" value="1"/>
</dbReference>
<sequence length="372" mass="40671">MTVYPTQFQQYKRIIVKTAYLLYSLIAACLLLCACSPKPQNTGPLAIAPVIDINTHDSKRDRNITIRLWAPASIDKREKYPLVIYAHGFGGDLEDSRWAAGYLASHGFIVAALRFPKTNGGDTDNLDMNDLLNQPGDISWVIDVATGLQTGLPDRLKDAVDDSRIALAGHSFGGLTTYLAAFDRELMEPRLKAAILLAAGAGDIFYPPFYETRALPMLLIHGDHDRLVEYSSTSAQAYERANAPRVLVQLVGGTHLGHGEAHSIAFNFDNLPCWLAADKLKDDGSITFHTDLQNRKSAAGVGDFSAPPPCQYPLPSGSTMSTDRQKSLSNEVMLAFLEYALADNPDEKRPALLKTLQSIDAAQRDVIIKSAL</sequence>
<proteinExistence type="predicted"/>
<feature type="signal peptide" evidence="4">
    <location>
        <begin position="1"/>
        <end position="39"/>
    </location>
</feature>
<dbReference type="OrthoDB" id="9814760at2"/>
<name>A0A2N5X7U9_9GAMM</name>
<evidence type="ECO:0000313" key="5">
    <source>
        <dbReference type="EMBL" id="PLW70567.1"/>
    </source>
</evidence>
<dbReference type="InterPro" id="IPR017395">
    <property type="entry name" value="Chlorophyllase-like"/>
</dbReference>
<dbReference type="Gene3D" id="3.40.50.1820">
    <property type="entry name" value="alpha/beta hydrolase"/>
    <property type="match status" value="1"/>
</dbReference>
<dbReference type="EMBL" id="PKUS01000001">
    <property type="protein sequence ID" value="PLW70567.1"/>
    <property type="molecule type" value="Genomic_DNA"/>
</dbReference>
<reference evidence="5 6" key="1">
    <citation type="submission" date="2018-01" db="EMBL/GenBank/DDBJ databases">
        <title>The draft genome sequence of Halioglobus lutimaris HF004.</title>
        <authorList>
            <person name="Du Z.-J."/>
            <person name="Shi M.-J."/>
        </authorList>
    </citation>
    <scope>NUCLEOTIDE SEQUENCE [LARGE SCALE GENOMIC DNA]</scope>
    <source>
        <strain evidence="5 6">HF004</strain>
    </source>
</reference>
<evidence type="ECO:0000256" key="2">
    <source>
        <dbReference type="ARBA" id="ARBA00022963"/>
    </source>
</evidence>
<dbReference type="GO" id="GO:0016042">
    <property type="term" value="P:lipid catabolic process"/>
    <property type="evidence" value="ECO:0007669"/>
    <property type="project" value="UniProtKB-KW"/>
</dbReference>
<keyword evidence="2" id="KW-0442">Lipid degradation</keyword>
<dbReference type="AlphaFoldDB" id="A0A2N5X7U9"/>
<keyword evidence="4" id="KW-0732">Signal</keyword>
<comment type="caution">
    <text evidence="5">The sequence shown here is derived from an EMBL/GenBank/DDBJ whole genome shotgun (WGS) entry which is preliminary data.</text>
</comment>
<evidence type="ECO:0000256" key="4">
    <source>
        <dbReference type="SAM" id="SignalP"/>
    </source>
</evidence>
<dbReference type="Proteomes" id="UP000235005">
    <property type="component" value="Unassembled WGS sequence"/>
</dbReference>
<evidence type="ECO:0000313" key="6">
    <source>
        <dbReference type="Proteomes" id="UP000235005"/>
    </source>
</evidence>
<evidence type="ECO:0000256" key="3">
    <source>
        <dbReference type="ARBA" id="ARBA00023098"/>
    </source>
</evidence>
<organism evidence="5 6">
    <name type="scientific">Pseudohalioglobus lutimaris</name>
    <dbReference type="NCBI Taxonomy" id="1737061"/>
    <lineage>
        <taxon>Bacteria</taxon>
        <taxon>Pseudomonadati</taxon>
        <taxon>Pseudomonadota</taxon>
        <taxon>Gammaproteobacteria</taxon>
        <taxon>Cellvibrionales</taxon>
        <taxon>Halieaceae</taxon>
        <taxon>Pseudohalioglobus</taxon>
    </lineage>
</organism>
<protein>
    <recommendedName>
        <fullName evidence="7">Alpha/beta hydrolase</fullName>
    </recommendedName>
</protein>